<dbReference type="GO" id="GO:0016020">
    <property type="term" value="C:membrane"/>
    <property type="evidence" value="ECO:0007669"/>
    <property type="project" value="UniProtKB-SubCell"/>
</dbReference>
<organism evidence="7">
    <name type="scientific">uncultured Thermomicrobiales bacterium</name>
    <dbReference type="NCBI Taxonomy" id="1645740"/>
    <lineage>
        <taxon>Bacteria</taxon>
        <taxon>Pseudomonadati</taxon>
        <taxon>Thermomicrobiota</taxon>
        <taxon>Thermomicrobia</taxon>
        <taxon>Thermomicrobiales</taxon>
        <taxon>environmental samples</taxon>
    </lineage>
</organism>
<feature type="transmembrane region" description="Helical" evidence="6">
    <location>
        <begin position="391"/>
        <end position="410"/>
    </location>
</feature>
<dbReference type="InterPro" id="IPR053153">
    <property type="entry name" value="APC_K+_Transporter"/>
</dbReference>
<feature type="transmembrane region" description="Helical" evidence="6">
    <location>
        <begin position="252"/>
        <end position="273"/>
    </location>
</feature>
<reference evidence="7" key="1">
    <citation type="submission" date="2020-02" db="EMBL/GenBank/DDBJ databases">
        <authorList>
            <person name="Meier V. D."/>
        </authorList>
    </citation>
    <scope>NUCLEOTIDE SEQUENCE</scope>
    <source>
        <strain evidence="7">AVDCRST_MAG70</strain>
    </source>
</reference>
<dbReference type="GO" id="GO:0022857">
    <property type="term" value="F:transmembrane transporter activity"/>
    <property type="evidence" value="ECO:0007669"/>
    <property type="project" value="InterPro"/>
</dbReference>
<evidence type="ECO:0000256" key="1">
    <source>
        <dbReference type="ARBA" id="ARBA00004141"/>
    </source>
</evidence>
<feature type="transmembrane region" description="Helical" evidence="6">
    <location>
        <begin position="193"/>
        <end position="216"/>
    </location>
</feature>
<proteinExistence type="predicted"/>
<dbReference type="PANTHER" id="PTHR47704:SF1">
    <property type="entry name" value="POTASSIUM TRANSPORTER KIMA"/>
    <property type="match status" value="1"/>
</dbReference>
<gene>
    <name evidence="7" type="ORF">AVDCRST_MAG70-144</name>
</gene>
<feature type="transmembrane region" description="Helical" evidence="6">
    <location>
        <begin position="499"/>
        <end position="518"/>
    </location>
</feature>
<evidence type="ECO:0000256" key="6">
    <source>
        <dbReference type="SAM" id="Phobius"/>
    </source>
</evidence>
<dbReference type="Gene3D" id="1.20.1740.10">
    <property type="entry name" value="Amino acid/polyamine transporter I"/>
    <property type="match status" value="1"/>
</dbReference>
<protein>
    <submittedName>
        <fullName evidence="7">Uncharacterized amino acid permease, GabP family</fullName>
    </submittedName>
</protein>
<feature type="transmembrane region" description="Helical" evidence="6">
    <location>
        <begin position="437"/>
        <end position="459"/>
    </location>
</feature>
<sequence>MLATGADGVPLPPRIEGGKVRAPKPSGPRVQPDLSGKQRLQGQHPGDRYVRVVRQQRGDFERAGPGHLVVTAETIGPRSSASRIYGRAKRVLIGAPLSTAAAAHERLTKVKALAVLSSDALSSVAYATEEILRVLILAGLGALSLSLPIGVAIVALLIIVGISYRQTVQAYPQGGGSYIVAKDNLGEIPSLTAAGALLFGYVLTVSVSIAAGVSALISAVPSVQEHRVLVGIGFIALVTVLNLRGIRESGTIFAVPTYLFLLGMFGMLAVGIVRNATDGFAVQPPPPEAAEVAGTGGVALFLILRAFSSGCAALTGVEAISDGVPAFKPPEWKNARTTLTWMIVILATSFSGITFLAHQYGAFPMHAEEAGYQTVVSQIARDVFGSFGPGYYYIQFATLAILILAANTAFSDFPRLSFFLARDGYLPRQFTFRGDRLAFTTGIVTLGLLGGLVLAIFGGETERLIPLYAVGVFTAFTLSESGMVVRWRRLREPGWQRGLAINLAGAIATGIVAIVFAISNFTRGAWIVIVLIPILILGFRAIHRHYETARGELATQTPLDPREISHTVVVPVAAVNRVARQTLAYARSISPNVVAVHITDDEAAIQAMQSAWDALGTDIPLTIIESPYRSLVTPLLSYIDEVDRQRPDDTLTVILPEFIARHWWEQLLHNQTALRIKAALLFRPGTVVTSVPYHLERGHEPPTGPSAFTRRL</sequence>
<keyword evidence="4 6" id="KW-0472">Membrane</keyword>
<evidence type="ECO:0000313" key="7">
    <source>
        <dbReference type="EMBL" id="CAA9541479.1"/>
    </source>
</evidence>
<feature type="transmembrane region" description="Helical" evidence="6">
    <location>
        <begin position="134"/>
        <end position="162"/>
    </location>
</feature>
<feature type="transmembrane region" description="Helical" evidence="6">
    <location>
        <begin position="338"/>
        <end position="357"/>
    </location>
</feature>
<keyword evidence="3 6" id="KW-1133">Transmembrane helix</keyword>
<accession>A0A6J4U937</accession>
<evidence type="ECO:0000256" key="3">
    <source>
        <dbReference type="ARBA" id="ARBA00022989"/>
    </source>
</evidence>
<comment type="subcellular location">
    <subcellularLocation>
        <location evidence="1">Membrane</location>
        <topology evidence="1">Multi-pass membrane protein</topology>
    </subcellularLocation>
</comment>
<feature type="transmembrane region" description="Helical" evidence="6">
    <location>
        <begin position="465"/>
        <end position="487"/>
    </location>
</feature>
<evidence type="ECO:0000256" key="5">
    <source>
        <dbReference type="SAM" id="MobiDB-lite"/>
    </source>
</evidence>
<feature type="transmembrane region" description="Helical" evidence="6">
    <location>
        <begin position="524"/>
        <end position="542"/>
    </location>
</feature>
<feature type="transmembrane region" description="Helical" evidence="6">
    <location>
        <begin position="228"/>
        <end position="246"/>
    </location>
</feature>
<feature type="region of interest" description="Disordered" evidence="5">
    <location>
        <begin position="1"/>
        <end position="45"/>
    </location>
</feature>
<dbReference type="Pfam" id="PF13520">
    <property type="entry name" value="AA_permease_2"/>
    <property type="match status" value="1"/>
</dbReference>
<dbReference type="AlphaFoldDB" id="A0A6J4U937"/>
<name>A0A6J4U937_9BACT</name>
<evidence type="ECO:0000256" key="4">
    <source>
        <dbReference type="ARBA" id="ARBA00023136"/>
    </source>
</evidence>
<dbReference type="PANTHER" id="PTHR47704">
    <property type="entry name" value="POTASSIUM TRANSPORTER KIMA"/>
    <property type="match status" value="1"/>
</dbReference>
<keyword evidence="2 6" id="KW-0812">Transmembrane</keyword>
<dbReference type="InterPro" id="IPR002293">
    <property type="entry name" value="AA/rel_permease1"/>
</dbReference>
<evidence type="ECO:0000256" key="2">
    <source>
        <dbReference type="ARBA" id="ARBA00022692"/>
    </source>
</evidence>
<dbReference type="EMBL" id="CADCWH010000023">
    <property type="protein sequence ID" value="CAA9541479.1"/>
    <property type="molecule type" value="Genomic_DNA"/>
</dbReference>